<dbReference type="Proteomes" id="UP000237105">
    <property type="component" value="Unassembled WGS sequence"/>
</dbReference>
<evidence type="ECO:0000313" key="2">
    <source>
        <dbReference type="EMBL" id="PON44827.1"/>
    </source>
</evidence>
<keyword evidence="1" id="KW-0812">Transmembrane</keyword>
<evidence type="ECO:0000313" key="3">
    <source>
        <dbReference type="Proteomes" id="UP000237105"/>
    </source>
</evidence>
<feature type="transmembrane region" description="Helical" evidence="1">
    <location>
        <begin position="7"/>
        <end position="23"/>
    </location>
</feature>
<comment type="caution">
    <text evidence="2">The sequence shown here is derived from an EMBL/GenBank/DDBJ whole genome shotgun (WGS) entry which is preliminary data.</text>
</comment>
<organism evidence="2 3">
    <name type="scientific">Parasponia andersonii</name>
    <name type="common">Sponia andersonii</name>
    <dbReference type="NCBI Taxonomy" id="3476"/>
    <lineage>
        <taxon>Eukaryota</taxon>
        <taxon>Viridiplantae</taxon>
        <taxon>Streptophyta</taxon>
        <taxon>Embryophyta</taxon>
        <taxon>Tracheophyta</taxon>
        <taxon>Spermatophyta</taxon>
        <taxon>Magnoliopsida</taxon>
        <taxon>eudicotyledons</taxon>
        <taxon>Gunneridae</taxon>
        <taxon>Pentapetalae</taxon>
        <taxon>rosids</taxon>
        <taxon>fabids</taxon>
        <taxon>Rosales</taxon>
        <taxon>Cannabaceae</taxon>
        <taxon>Parasponia</taxon>
    </lineage>
</organism>
<evidence type="ECO:0000256" key="1">
    <source>
        <dbReference type="SAM" id="Phobius"/>
    </source>
</evidence>
<name>A0A2P5B7Q3_PARAD</name>
<accession>A0A2P5B7Q3</accession>
<feature type="transmembrane region" description="Helical" evidence="1">
    <location>
        <begin position="29"/>
        <end position="48"/>
    </location>
</feature>
<keyword evidence="1" id="KW-0472">Membrane</keyword>
<dbReference type="AlphaFoldDB" id="A0A2P5B7Q3"/>
<evidence type="ECO:0008006" key="4">
    <source>
        <dbReference type="Google" id="ProtNLM"/>
    </source>
</evidence>
<reference evidence="3" key="1">
    <citation type="submission" date="2016-06" db="EMBL/GenBank/DDBJ databases">
        <title>Parallel loss of symbiosis genes in relatives of nitrogen-fixing non-legume Parasponia.</title>
        <authorList>
            <person name="Van Velzen R."/>
            <person name="Holmer R."/>
            <person name="Bu F."/>
            <person name="Rutten L."/>
            <person name="Van Zeijl A."/>
            <person name="Liu W."/>
            <person name="Santuari L."/>
            <person name="Cao Q."/>
            <person name="Sharma T."/>
            <person name="Shen D."/>
            <person name="Roswanjaya Y."/>
            <person name="Wardhani T."/>
            <person name="Kalhor M.S."/>
            <person name="Jansen J."/>
            <person name="Van den Hoogen J."/>
            <person name="Gungor B."/>
            <person name="Hartog M."/>
            <person name="Hontelez J."/>
            <person name="Verver J."/>
            <person name="Yang W.-C."/>
            <person name="Schijlen E."/>
            <person name="Repin R."/>
            <person name="Schilthuizen M."/>
            <person name="Schranz E."/>
            <person name="Heidstra R."/>
            <person name="Miyata K."/>
            <person name="Fedorova E."/>
            <person name="Kohlen W."/>
            <person name="Bisseling T."/>
            <person name="Smit S."/>
            <person name="Geurts R."/>
        </authorList>
    </citation>
    <scope>NUCLEOTIDE SEQUENCE [LARGE SCALE GENOMIC DNA]</scope>
    <source>
        <strain evidence="3">cv. WU1-14</strain>
    </source>
</reference>
<protein>
    <recommendedName>
        <fullName evidence="4">Transmembrane protein</fullName>
    </recommendedName>
</protein>
<gene>
    <name evidence="2" type="ORF">PanWU01x14_264170</name>
</gene>
<dbReference type="EMBL" id="JXTB01000343">
    <property type="protein sequence ID" value="PON44827.1"/>
    <property type="molecule type" value="Genomic_DNA"/>
</dbReference>
<keyword evidence="3" id="KW-1185">Reference proteome</keyword>
<proteinExistence type="predicted"/>
<keyword evidence="1" id="KW-1133">Transmembrane helix</keyword>
<sequence>MYNINLSILFFYLVLPFFSPSIFSIYSPISLFVSLFLTLLSSFYHLVLNQEYTNIRKKTRKREGKISSKIKPIREVNLETMRQKFQINFSKGETLSRKM</sequence>